<dbReference type="FunFam" id="2.170.130.10:FF:000008">
    <property type="entry name" value="SusC/RagA family TonB-linked outer membrane protein"/>
    <property type="match status" value="1"/>
</dbReference>
<evidence type="ECO:0000313" key="10">
    <source>
        <dbReference type="EMBL" id="SDG35899.1"/>
    </source>
</evidence>
<evidence type="ECO:0000256" key="1">
    <source>
        <dbReference type="ARBA" id="ARBA00004571"/>
    </source>
</evidence>
<gene>
    <name evidence="11" type="ORF">SAMN04487900_1022</name>
    <name evidence="10" type="ORF">SAMN04487901_10347</name>
</gene>
<dbReference type="NCBIfam" id="TIGR04056">
    <property type="entry name" value="OMP_RagA_SusC"/>
    <property type="match status" value="1"/>
</dbReference>
<dbReference type="STRING" id="645274.SAMN04487901_10347"/>
<dbReference type="SUPFAM" id="SSF49464">
    <property type="entry name" value="Carboxypeptidase regulatory domain-like"/>
    <property type="match status" value="1"/>
</dbReference>
<keyword evidence="12" id="KW-1185">Reference proteome</keyword>
<dbReference type="Pfam" id="PF13715">
    <property type="entry name" value="CarbopepD_reg_2"/>
    <property type="match status" value="1"/>
</dbReference>
<dbReference type="PROSITE" id="PS52016">
    <property type="entry name" value="TONB_DEPENDENT_REC_3"/>
    <property type="match status" value="1"/>
</dbReference>
<dbReference type="InterPro" id="IPR023996">
    <property type="entry name" value="TonB-dep_OMP_SusC/RagA"/>
</dbReference>
<evidence type="ECO:0000256" key="4">
    <source>
        <dbReference type="ARBA" id="ARBA00022692"/>
    </source>
</evidence>
<evidence type="ECO:0000313" key="11">
    <source>
        <dbReference type="EMBL" id="SDN67923.1"/>
    </source>
</evidence>
<dbReference type="InterPro" id="IPR037066">
    <property type="entry name" value="Plug_dom_sf"/>
</dbReference>
<comment type="subcellular location">
    <subcellularLocation>
        <location evidence="1 7">Cell outer membrane</location>
        <topology evidence="1 7">Multi-pass membrane protein</topology>
    </subcellularLocation>
</comment>
<evidence type="ECO:0000256" key="2">
    <source>
        <dbReference type="ARBA" id="ARBA00022448"/>
    </source>
</evidence>
<dbReference type="RefSeq" id="WP_091814913.1">
    <property type="nucleotide sequence ID" value="NZ_FNCQ01000003.1"/>
</dbReference>
<dbReference type="InterPro" id="IPR012910">
    <property type="entry name" value="Plug_dom"/>
</dbReference>
<dbReference type="InterPro" id="IPR008969">
    <property type="entry name" value="CarboxyPept-like_regulatory"/>
</dbReference>
<evidence type="ECO:0000256" key="5">
    <source>
        <dbReference type="ARBA" id="ARBA00023136"/>
    </source>
</evidence>
<comment type="similarity">
    <text evidence="7">Belongs to the TonB-dependent receptor family.</text>
</comment>
<proteinExistence type="inferred from homology"/>
<evidence type="ECO:0000256" key="7">
    <source>
        <dbReference type="PROSITE-ProRule" id="PRU01360"/>
    </source>
</evidence>
<keyword evidence="2 7" id="KW-0813">Transport</keyword>
<keyword evidence="3 7" id="KW-1134">Transmembrane beta strand</keyword>
<name>A0A1H0DCQ4_9BACT</name>
<evidence type="ECO:0000259" key="9">
    <source>
        <dbReference type="Pfam" id="PF07715"/>
    </source>
</evidence>
<feature type="domain" description="TonB-dependent receptor plug" evidence="9">
    <location>
        <begin position="113"/>
        <end position="220"/>
    </location>
</feature>
<evidence type="ECO:0000256" key="8">
    <source>
        <dbReference type="SAM" id="SignalP"/>
    </source>
</evidence>
<reference evidence="10 13" key="1">
    <citation type="submission" date="2016-10" db="EMBL/GenBank/DDBJ databases">
        <authorList>
            <person name="de Groot N.N."/>
        </authorList>
    </citation>
    <scope>NUCLEOTIDE SEQUENCE [LARGE SCALE GENOMIC DNA]</scope>
    <source>
        <strain evidence="13">BP1-145</strain>
        <strain evidence="10">BP1-148</strain>
    </source>
</reference>
<dbReference type="InterPro" id="IPR036942">
    <property type="entry name" value="Beta-barrel_TonB_sf"/>
</dbReference>
<evidence type="ECO:0000256" key="3">
    <source>
        <dbReference type="ARBA" id="ARBA00022452"/>
    </source>
</evidence>
<sequence>MEKRLMTMLVGLFLLVGGVFAQTKVSGTVVSQDDGQPVVGATVLVVGTSTGAVTNASGQFSLTVPAGKKTLRITYIGMEPLEVSARPNMRILLTSNNKALDEVIVVAYGTQKKSSFTGSAQSISAEDVELRPVSSVTKALEGNVTGVQMTSGSGQPGSSPSIRVRGFGSINASSAPLYVVDGIPYDGSLASLNPSDIESMTVLKDASSGALYGARGANGVVMITTKRGQEGKTNVTWRSNVGWSNRANKRYQNVSQTEYVQLVYEALRNAEWDGGASWTEAESIARASLGGELGGESYNPFKNYTWDQIIDPATGQVRADAKSAWNEDWLDAVTRDNALRHEHQLSLSGGNEKTKYAMSLGYLNEDGILKTTSFQRYNARVNVDTKVNDWFRANVGLSVAHSISNFSDYDGSSVSNVWYTAQFVNPLFPVYLKDAEGKSVYRNGQIEYDWGEALANGDQRPGSMSDHSSLGMLMLDKADVRRDVAGMRSGLVFGSDDDKMGWAKGLKLAINFGFDYDNNNRMRYMNMEHGNQAASGGLLTKYSMRTQSYTFNQLLTWNRSFDKHSFDVLAGHEFYAYNYKFMDASRSGLMSGLLELRPGATLKDADSYSLDYRINSWLGRFNYNYNDRYYFSASLRSDASSRFKSGNRTGTFWSLGGNWRISSEEFMKDVKWVDNLSFKLSYGEQGNDDILDADGNSNYYVWQGLSSVAYPNANTVGAVLSTLQNNDVSWEKNSNLNIGLEGTLLDRRIRFSAEYYARKTTDMLLSYPMAVSTGFSGYSANVGNMKNSGFEFELSGTPVRFQDFEWNVTWMGSTIKNEVTKLTAESPEILSGNYIIKEGLPLYTFYLRKSAGVDPATGKQLYWVYDTDENGNRVNERISDSYAEASSCRYEMGSRIPDLYGSIGTDVSYKGFNLSILTTYSIGGKVLDNTYYSSMNLTYLNNTWNKNVLRRWQKPGDITDVPRVGINENVYVTDRYLINASYFAIKNITLSYTLPKSLVSKASLGGVKVYGSFDNVALFSHLDGMDPQYNFSGGTTYSYSPNKTLTMGIEVNF</sequence>
<keyword evidence="5 7" id="KW-0472">Membrane</keyword>
<evidence type="ECO:0000313" key="13">
    <source>
        <dbReference type="Proteomes" id="UP000199134"/>
    </source>
</evidence>
<accession>A0A1H0DCQ4</accession>
<protein>
    <submittedName>
        <fullName evidence="11">TonB-linked outer membrane protein, SusC/RagA family</fullName>
    </submittedName>
</protein>
<dbReference type="AlphaFoldDB" id="A0A1H0DCQ4"/>
<dbReference type="GO" id="GO:0009279">
    <property type="term" value="C:cell outer membrane"/>
    <property type="evidence" value="ECO:0007669"/>
    <property type="project" value="UniProtKB-SubCell"/>
</dbReference>
<keyword evidence="4 7" id="KW-0812">Transmembrane</keyword>
<dbReference type="EMBL" id="FNCQ01000003">
    <property type="protein sequence ID" value="SDG35899.1"/>
    <property type="molecule type" value="Genomic_DNA"/>
</dbReference>
<keyword evidence="8" id="KW-0732">Signal</keyword>
<feature type="chain" id="PRO_5041051760" evidence="8">
    <location>
        <begin position="22"/>
        <end position="1053"/>
    </location>
</feature>
<accession>A0A1G7TMJ8</accession>
<dbReference type="EMBL" id="FNIW01000002">
    <property type="protein sequence ID" value="SDN67923.1"/>
    <property type="molecule type" value="Genomic_DNA"/>
</dbReference>
<dbReference type="InterPro" id="IPR023997">
    <property type="entry name" value="TonB-dep_OMP_SusC/RagA_CS"/>
</dbReference>
<evidence type="ECO:0000313" key="12">
    <source>
        <dbReference type="Proteomes" id="UP000198779"/>
    </source>
</evidence>
<evidence type="ECO:0000256" key="6">
    <source>
        <dbReference type="ARBA" id="ARBA00023237"/>
    </source>
</evidence>
<organism evidence="11 13">
    <name type="scientific">Prevotella communis</name>
    <dbReference type="NCBI Taxonomy" id="2913614"/>
    <lineage>
        <taxon>Bacteria</taxon>
        <taxon>Pseudomonadati</taxon>
        <taxon>Bacteroidota</taxon>
        <taxon>Bacteroidia</taxon>
        <taxon>Bacteroidales</taxon>
        <taxon>Prevotellaceae</taxon>
        <taxon>Prevotella</taxon>
    </lineage>
</organism>
<dbReference type="OrthoDB" id="9768177at2"/>
<dbReference type="InterPro" id="IPR039426">
    <property type="entry name" value="TonB-dep_rcpt-like"/>
</dbReference>
<dbReference type="Proteomes" id="UP000199134">
    <property type="component" value="Unassembled WGS sequence"/>
</dbReference>
<reference evidence="11 12" key="2">
    <citation type="submission" date="2016-10" db="EMBL/GenBank/DDBJ databases">
        <authorList>
            <person name="Varghese N."/>
            <person name="Submissions S."/>
        </authorList>
    </citation>
    <scope>NUCLEOTIDE SEQUENCE</scope>
    <source>
        <strain evidence="11">BP1-145</strain>
        <strain evidence="12">BP1-148</strain>
    </source>
</reference>
<dbReference type="Proteomes" id="UP000198779">
    <property type="component" value="Unassembled WGS sequence"/>
</dbReference>
<feature type="signal peptide" evidence="8">
    <location>
        <begin position="1"/>
        <end position="21"/>
    </location>
</feature>
<dbReference type="NCBIfam" id="TIGR04057">
    <property type="entry name" value="SusC_RagA_signa"/>
    <property type="match status" value="1"/>
</dbReference>
<dbReference type="Gene3D" id="2.60.40.1120">
    <property type="entry name" value="Carboxypeptidase-like, regulatory domain"/>
    <property type="match status" value="1"/>
</dbReference>
<dbReference type="Gene3D" id="2.170.130.10">
    <property type="entry name" value="TonB-dependent receptor, plug domain"/>
    <property type="match status" value="1"/>
</dbReference>
<keyword evidence="6 7" id="KW-0998">Cell outer membrane</keyword>
<dbReference type="SUPFAM" id="SSF56935">
    <property type="entry name" value="Porins"/>
    <property type="match status" value="1"/>
</dbReference>
<dbReference type="Gene3D" id="2.40.170.20">
    <property type="entry name" value="TonB-dependent receptor, beta-barrel domain"/>
    <property type="match status" value="1"/>
</dbReference>
<dbReference type="Pfam" id="PF07715">
    <property type="entry name" value="Plug"/>
    <property type="match status" value="1"/>
</dbReference>